<dbReference type="InterPro" id="IPR045863">
    <property type="entry name" value="CorA_TM1_TM2"/>
</dbReference>
<comment type="caution">
    <text evidence="9">The sequence shown here is derived from an EMBL/GenBank/DDBJ whole genome shotgun (WGS) entry which is preliminary data.</text>
</comment>
<comment type="function">
    <text evidence="8">Mediates influx of magnesium ions.</text>
</comment>
<evidence type="ECO:0000256" key="8">
    <source>
        <dbReference type="RuleBase" id="RU362010"/>
    </source>
</evidence>
<protein>
    <recommendedName>
        <fullName evidence="8">Magnesium transport protein CorA</fullName>
    </recommendedName>
</protein>
<dbReference type="Gene3D" id="3.30.460.20">
    <property type="entry name" value="CorA soluble domain-like"/>
    <property type="match status" value="1"/>
</dbReference>
<reference evidence="10" key="1">
    <citation type="journal article" date="2019" name="Int. J. Syst. Evol. Microbiol.">
        <title>The Global Catalogue of Microorganisms (GCM) 10K type strain sequencing project: providing services to taxonomists for standard genome sequencing and annotation.</title>
        <authorList>
            <consortium name="The Broad Institute Genomics Platform"/>
            <consortium name="The Broad Institute Genome Sequencing Center for Infectious Disease"/>
            <person name="Wu L."/>
            <person name="Ma J."/>
        </authorList>
    </citation>
    <scope>NUCLEOTIDE SEQUENCE [LARGE SCALE GENOMIC DNA]</scope>
    <source>
        <strain evidence="10">CGMCC 1.8859</strain>
    </source>
</reference>
<evidence type="ECO:0000313" key="9">
    <source>
        <dbReference type="EMBL" id="GGP22882.1"/>
    </source>
</evidence>
<dbReference type="EMBL" id="BMLX01000003">
    <property type="protein sequence ID" value="GGP22882.1"/>
    <property type="molecule type" value="Genomic_DNA"/>
</dbReference>
<evidence type="ECO:0000256" key="1">
    <source>
        <dbReference type="ARBA" id="ARBA00004651"/>
    </source>
</evidence>
<evidence type="ECO:0000256" key="2">
    <source>
        <dbReference type="ARBA" id="ARBA00009765"/>
    </source>
</evidence>
<keyword evidence="6 8" id="KW-1133">Transmembrane helix</keyword>
<gene>
    <name evidence="8 9" type="primary">corA</name>
    <name evidence="9" type="ORF">GCM10010970_28820</name>
</gene>
<feature type="transmembrane region" description="Helical" evidence="8">
    <location>
        <begin position="316"/>
        <end position="336"/>
    </location>
</feature>
<dbReference type="InterPro" id="IPR002523">
    <property type="entry name" value="MgTranspt_CorA/ZnTranspt_ZntB"/>
</dbReference>
<name>A0ABQ2PCD2_9NEIS</name>
<evidence type="ECO:0000256" key="5">
    <source>
        <dbReference type="ARBA" id="ARBA00022692"/>
    </source>
</evidence>
<keyword evidence="8" id="KW-0406">Ion transport</keyword>
<dbReference type="RefSeq" id="WP_229709028.1">
    <property type="nucleotide sequence ID" value="NZ_BMLX01000003.1"/>
</dbReference>
<dbReference type="SUPFAM" id="SSF144083">
    <property type="entry name" value="Magnesium transport protein CorA, transmembrane region"/>
    <property type="match status" value="1"/>
</dbReference>
<dbReference type="InterPro" id="IPR004488">
    <property type="entry name" value="Mg/Co-transport_prot_CorA"/>
</dbReference>
<dbReference type="CDD" id="cd12828">
    <property type="entry name" value="TmCorA-like_1"/>
    <property type="match status" value="1"/>
</dbReference>
<feature type="transmembrane region" description="Helical" evidence="8">
    <location>
        <begin position="284"/>
        <end position="304"/>
    </location>
</feature>
<dbReference type="Proteomes" id="UP000637267">
    <property type="component" value="Unassembled WGS sequence"/>
</dbReference>
<evidence type="ECO:0000256" key="6">
    <source>
        <dbReference type="ARBA" id="ARBA00022989"/>
    </source>
</evidence>
<evidence type="ECO:0000256" key="7">
    <source>
        <dbReference type="ARBA" id="ARBA00023136"/>
    </source>
</evidence>
<dbReference type="PANTHER" id="PTHR46494:SF1">
    <property type="entry name" value="CORA FAMILY METAL ION TRANSPORTER (EUROFUNG)"/>
    <property type="match status" value="1"/>
</dbReference>
<dbReference type="Pfam" id="PF01544">
    <property type="entry name" value="CorA"/>
    <property type="match status" value="1"/>
</dbReference>
<accession>A0ABQ2PCD2</accession>
<dbReference type="InterPro" id="IPR045861">
    <property type="entry name" value="CorA_cytoplasmic_dom"/>
</dbReference>
<evidence type="ECO:0000256" key="4">
    <source>
        <dbReference type="ARBA" id="ARBA00022475"/>
    </source>
</evidence>
<comment type="subcellular location">
    <subcellularLocation>
        <location evidence="1">Cell membrane</location>
        <topology evidence="1">Multi-pass membrane protein</topology>
    </subcellularLocation>
    <subcellularLocation>
        <location evidence="8">Membrane</location>
        <topology evidence="8">Multi-pass membrane protein</topology>
    </subcellularLocation>
</comment>
<keyword evidence="3 8" id="KW-0813">Transport</keyword>
<keyword evidence="4 8" id="KW-1003">Cell membrane</keyword>
<keyword evidence="8" id="KW-0460">Magnesium</keyword>
<keyword evidence="7 8" id="KW-0472">Membrane</keyword>
<dbReference type="PANTHER" id="PTHR46494">
    <property type="entry name" value="CORA FAMILY METAL ION TRANSPORTER (EUROFUNG)"/>
    <property type="match status" value="1"/>
</dbReference>
<sequence>MQPGTLVYVGDAPTQESLATLIEFGPKSDDLSSHPLSPNDCNLPAPRPDHTVWVNVHGLSNTEFIKTIGRHFGLHPLVQEDILNTGQRAKVEVYPGYLFITARLVHADENANIDSEQVAIVLGQNWVLTFQERPTGSFKGIREALQNEQSQLRRWGADYLVYSMLDKLVDRYFTVLEAIGERIEAVEDSFEDGSGPDHLSEIQNLRRSLLAVKRGLWPLREMVNTLQRDEPDFFRNETQLYLRDVYDHTVQLIESVEALRDLVGSLQDTYLSLQSHRMNLQMRVLTVITTIFLPLSLLAGIYGMNFENIPELHTHNGYFVLLGVMVLIAVSLAGYFKYKRWF</sequence>
<keyword evidence="5 8" id="KW-0812">Transmembrane</keyword>
<comment type="similarity">
    <text evidence="2 8">Belongs to the CorA metal ion transporter (MIT) (TC 1.A.35) family.</text>
</comment>
<dbReference type="SUPFAM" id="SSF143865">
    <property type="entry name" value="CorA soluble domain-like"/>
    <property type="match status" value="1"/>
</dbReference>
<proteinExistence type="inferred from homology"/>
<dbReference type="NCBIfam" id="TIGR00383">
    <property type="entry name" value="corA"/>
    <property type="match status" value="1"/>
</dbReference>
<evidence type="ECO:0000313" key="10">
    <source>
        <dbReference type="Proteomes" id="UP000637267"/>
    </source>
</evidence>
<keyword evidence="10" id="KW-1185">Reference proteome</keyword>
<dbReference type="Gene3D" id="1.20.58.340">
    <property type="entry name" value="Magnesium transport protein CorA, transmembrane region"/>
    <property type="match status" value="2"/>
</dbReference>
<evidence type="ECO:0000256" key="3">
    <source>
        <dbReference type="ARBA" id="ARBA00022448"/>
    </source>
</evidence>
<organism evidence="9 10">
    <name type="scientific">Silvimonas iriomotensis</name>
    <dbReference type="NCBI Taxonomy" id="449662"/>
    <lineage>
        <taxon>Bacteria</taxon>
        <taxon>Pseudomonadati</taxon>
        <taxon>Pseudomonadota</taxon>
        <taxon>Betaproteobacteria</taxon>
        <taxon>Neisseriales</taxon>
        <taxon>Chitinibacteraceae</taxon>
        <taxon>Silvimonas</taxon>
    </lineage>
</organism>